<dbReference type="InterPro" id="IPR033762">
    <property type="entry name" value="MCM_OB"/>
</dbReference>
<comment type="caution">
    <text evidence="14">The sequence shown here is derived from an EMBL/GenBank/DDBJ whole genome shotgun (WGS) entry which is preliminary data.</text>
</comment>
<dbReference type="Pfam" id="PF17207">
    <property type="entry name" value="MCM_OB"/>
    <property type="match status" value="1"/>
</dbReference>
<evidence type="ECO:0000313" key="14">
    <source>
        <dbReference type="EMBL" id="KAI1713878.1"/>
    </source>
</evidence>
<dbReference type="SMART" id="SM00382">
    <property type="entry name" value="AAA"/>
    <property type="match status" value="1"/>
</dbReference>
<dbReference type="InterPro" id="IPR018525">
    <property type="entry name" value="MCM_CS"/>
</dbReference>
<evidence type="ECO:0000256" key="3">
    <source>
        <dbReference type="ARBA" id="ARBA00022705"/>
    </source>
</evidence>
<keyword evidence="6 11" id="KW-0347">Helicase</keyword>
<dbReference type="GO" id="GO:0005524">
    <property type="term" value="F:ATP binding"/>
    <property type="evidence" value="ECO:0007669"/>
    <property type="project" value="UniProtKB-UniRule"/>
</dbReference>
<keyword evidence="15" id="KW-1185">Reference proteome</keyword>
<organism evidence="14 15">
    <name type="scientific">Ditylenchus destructor</name>
    <dbReference type="NCBI Taxonomy" id="166010"/>
    <lineage>
        <taxon>Eukaryota</taxon>
        <taxon>Metazoa</taxon>
        <taxon>Ecdysozoa</taxon>
        <taxon>Nematoda</taxon>
        <taxon>Chromadorea</taxon>
        <taxon>Rhabditida</taxon>
        <taxon>Tylenchina</taxon>
        <taxon>Tylenchomorpha</taxon>
        <taxon>Sphaerularioidea</taxon>
        <taxon>Anguinidae</taxon>
        <taxon>Anguininae</taxon>
        <taxon>Ditylenchus</taxon>
    </lineage>
</organism>
<protein>
    <recommendedName>
        <fullName evidence="11">DNA replication licensing factor MCM4</fullName>
        <ecNumber evidence="11">3.6.4.12</ecNumber>
    </recommendedName>
</protein>
<evidence type="ECO:0000256" key="9">
    <source>
        <dbReference type="ARBA" id="ARBA00023242"/>
    </source>
</evidence>
<evidence type="ECO:0000259" key="13">
    <source>
        <dbReference type="PROSITE" id="PS50051"/>
    </source>
</evidence>
<evidence type="ECO:0000256" key="5">
    <source>
        <dbReference type="ARBA" id="ARBA00022801"/>
    </source>
</evidence>
<sequence length="826" mass="92553">MSSQNSASGRSSPLVPMGDFERNSMNQSRMSDSSGGGYAHSEGASVVSGSTVLSQLRGGSRARVDLGVAPAHHRKIRIPRDDDAIVGDVLGDVDDPLLAPTSKLYIWGTRIVVEDVQKAFNTFVTTFCADDVDEDENAMLMSGGERVEIDLSNPYYMEKLRGINMCEVPILNLNLGHLRRFNEALYKEIIAYPADIIPYLDVTINDIFVQTYRKELPTPIEIRPYNVEVTKNMRDLNPEDIDQLITTNGMVTRISPLIPEMNQGFFQCSVCKQTQENIVDCGRIEEPVHCPNCSNPYAYQLVHNRSNFIDKQVIKLQEIPGDAPTGQTQHTVTLFVHGSLVENVHPGDRVCVTGIFRGTPIRVNPVQQTVKAVFRTSIDVIHFRKMDQNRLHEVNDGCYYTDEQVNKIMELSRKPDVIDRLVKSLAPNIFGHDEIKKGILCLLFGGCRKSDEDGNRVKLRSEINLLLCGDPGTAKSQLLQYVFKLVPRSQYTSGKGSSAVGLSASITHDPDSKGVVLQTGSLVLADNGVCCIDEFDKMNDSTRSILHEVMEQQTLSIAKAGIICQLNARTSIFAAANPIDSKWNKKKNIIQNVNLPHTLLSRFDLIFLVLDPEIEEYDKRLAKHLTNFYLEGDKEAEREQQLDMAFLRDYIAYAKENIKPQVGVKTADILIQKYLEMRYQGAQDSGNITAYPRQLESLIRLSEAFAKMRLSNSVEEADVENAYDLYKEALRQSATDPATGRVNVGMIAAGTTDGFKKQTEMVAESITTEIEHRKGTVPLQKLFKDIRTVNKMIDKESFDEAINLLIRQEMIAKNGDRIRYIAKKTQ</sequence>
<keyword evidence="5 11" id="KW-0378">Hydrolase</keyword>
<dbReference type="Pfam" id="PF17855">
    <property type="entry name" value="MCM_lid"/>
    <property type="match status" value="1"/>
</dbReference>
<comment type="function">
    <text evidence="11">Acts as component of the MCM2-7 complex (MCM complex) which is the replicative helicase essential for 'once per cell cycle' DNA replication initiation and elongation in eukaryotic cells. The active ATPase sites in the MCM2-7 ring are formed through the interaction surfaces of two neighboring subunits such that a critical structure of a conserved arginine finger motif is provided in trans relative to the ATP-binding site of the Walker A box of the adjacent subunit. The six ATPase active sites, however, are likely to contribute differentially to the complex helicase activity.</text>
</comment>
<evidence type="ECO:0000256" key="2">
    <source>
        <dbReference type="ARBA" id="ARBA00008010"/>
    </source>
</evidence>
<dbReference type="GO" id="GO:1902975">
    <property type="term" value="P:mitotic DNA replication initiation"/>
    <property type="evidence" value="ECO:0007669"/>
    <property type="project" value="TreeGrafter"/>
</dbReference>
<dbReference type="PROSITE" id="PS50051">
    <property type="entry name" value="MCM_2"/>
    <property type="match status" value="1"/>
</dbReference>
<accession>A0AAD4N0S7</accession>
<dbReference type="PRINTS" id="PR01660">
    <property type="entry name" value="MCMPROTEIN4"/>
</dbReference>
<dbReference type="EMBL" id="JAKKPZ010000014">
    <property type="protein sequence ID" value="KAI1713878.1"/>
    <property type="molecule type" value="Genomic_DNA"/>
</dbReference>
<dbReference type="SUPFAM" id="SSF50249">
    <property type="entry name" value="Nucleic acid-binding proteins"/>
    <property type="match status" value="1"/>
</dbReference>
<dbReference type="InterPro" id="IPR001208">
    <property type="entry name" value="MCM_dom"/>
</dbReference>
<dbReference type="CDD" id="cd17755">
    <property type="entry name" value="MCM4"/>
    <property type="match status" value="1"/>
</dbReference>
<evidence type="ECO:0000256" key="11">
    <source>
        <dbReference type="RuleBase" id="RU368062"/>
    </source>
</evidence>
<proteinExistence type="inferred from homology"/>
<evidence type="ECO:0000256" key="12">
    <source>
        <dbReference type="SAM" id="MobiDB-lite"/>
    </source>
</evidence>
<dbReference type="GO" id="GO:0003697">
    <property type="term" value="F:single-stranded DNA binding"/>
    <property type="evidence" value="ECO:0007669"/>
    <property type="project" value="TreeGrafter"/>
</dbReference>
<comment type="subcellular location">
    <subcellularLocation>
        <location evidence="1">Nucleus</location>
    </subcellularLocation>
</comment>
<feature type="region of interest" description="Disordered" evidence="12">
    <location>
        <begin position="1"/>
        <end position="42"/>
    </location>
</feature>
<dbReference type="SUPFAM" id="SSF52540">
    <property type="entry name" value="P-loop containing nucleoside triphosphate hydrolases"/>
    <property type="match status" value="1"/>
</dbReference>
<dbReference type="Gene3D" id="3.40.50.300">
    <property type="entry name" value="P-loop containing nucleotide triphosphate hydrolases"/>
    <property type="match status" value="1"/>
</dbReference>
<dbReference type="Gene3D" id="2.20.28.10">
    <property type="match status" value="1"/>
</dbReference>
<keyword evidence="3 11" id="KW-0235">DNA replication</keyword>
<keyword evidence="8 10" id="KW-0238">DNA-binding</keyword>
<dbReference type="PROSITE" id="PS00847">
    <property type="entry name" value="MCM_1"/>
    <property type="match status" value="1"/>
</dbReference>
<evidence type="ECO:0000313" key="15">
    <source>
        <dbReference type="Proteomes" id="UP001201812"/>
    </source>
</evidence>
<reference evidence="14" key="1">
    <citation type="submission" date="2022-01" db="EMBL/GenBank/DDBJ databases">
        <title>Genome Sequence Resource for Two Populations of Ditylenchus destructor, the Migratory Endoparasitic Phytonematode.</title>
        <authorList>
            <person name="Zhang H."/>
            <person name="Lin R."/>
            <person name="Xie B."/>
        </authorList>
    </citation>
    <scope>NUCLEOTIDE SEQUENCE</scope>
    <source>
        <strain evidence="14">BazhouSP</strain>
    </source>
</reference>
<dbReference type="PANTHER" id="PTHR11630:SF66">
    <property type="entry name" value="DNA REPLICATION LICENSING FACTOR MCM4"/>
    <property type="match status" value="1"/>
</dbReference>
<dbReference type="Proteomes" id="UP001201812">
    <property type="component" value="Unassembled WGS sequence"/>
</dbReference>
<dbReference type="InterPro" id="IPR027417">
    <property type="entry name" value="P-loop_NTPase"/>
</dbReference>
<comment type="catalytic activity">
    <reaction evidence="11">
        <text>ATP + H2O = ADP + phosphate + H(+)</text>
        <dbReference type="Rhea" id="RHEA:13065"/>
        <dbReference type="ChEBI" id="CHEBI:15377"/>
        <dbReference type="ChEBI" id="CHEBI:15378"/>
        <dbReference type="ChEBI" id="CHEBI:30616"/>
        <dbReference type="ChEBI" id="CHEBI:43474"/>
        <dbReference type="ChEBI" id="CHEBI:456216"/>
        <dbReference type="EC" id="3.6.4.12"/>
    </reaction>
</comment>
<feature type="compositionally biased region" description="Polar residues" evidence="12">
    <location>
        <begin position="1"/>
        <end position="11"/>
    </location>
</feature>
<evidence type="ECO:0000256" key="4">
    <source>
        <dbReference type="ARBA" id="ARBA00022741"/>
    </source>
</evidence>
<dbReference type="InterPro" id="IPR008047">
    <property type="entry name" value="MCM_4"/>
</dbReference>
<feature type="domain" description="MCM C-terminal AAA(+) ATPase" evidence="13">
    <location>
        <begin position="417"/>
        <end position="625"/>
    </location>
</feature>
<dbReference type="InterPro" id="IPR012340">
    <property type="entry name" value="NA-bd_OB-fold"/>
</dbReference>
<gene>
    <name evidence="14" type="ORF">DdX_08761</name>
</gene>
<dbReference type="InterPro" id="IPR027925">
    <property type="entry name" value="MCM_N"/>
</dbReference>
<dbReference type="GO" id="GO:0017116">
    <property type="term" value="F:single-stranded DNA helicase activity"/>
    <property type="evidence" value="ECO:0007669"/>
    <property type="project" value="TreeGrafter"/>
</dbReference>
<dbReference type="InterPro" id="IPR003593">
    <property type="entry name" value="AAA+_ATPase"/>
</dbReference>
<evidence type="ECO:0000256" key="7">
    <source>
        <dbReference type="ARBA" id="ARBA00022840"/>
    </source>
</evidence>
<keyword evidence="7 10" id="KW-0067">ATP-binding</keyword>
<dbReference type="FunFam" id="3.40.50.300:FF:000217">
    <property type="entry name" value="DNA helicase"/>
    <property type="match status" value="1"/>
</dbReference>
<name>A0AAD4N0S7_9BILA</name>
<dbReference type="GO" id="GO:0005634">
    <property type="term" value="C:nucleus"/>
    <property type="evidence" value="ECO:0007669"/>
    <property type="project" value="UniProtKB-SubCell"/>
</dbReference>
<comment type="similarity">
    <text evidence="2 10">Belongs to the MCM family.</text>
</comment>
<dbReference type="FunFam" id="2.20.28.10:FF:000003">
    <property type="entry name" value="DNA helicase"/>
    <property type="match status" value="1"/>
</dbReference>
<dbReference type="PRINTS" id="PR01657">
    <property type="entry name" value="MCMFAMILY"/>
</dbReference>
<dbReference type="GO" id="GO:0016787">
    <property type="term" value="F:hydrolase activity"/>
    <property type="evidence" value="ECO:0007669"/>
    <property type="project" value="UniProtKB-KW"/>
</dbReference>
<feature type="compositionally biased region" description="Polar residues" evidence="12">
    <location>
        <begin position="23"/>
        <end position="33"/>
    </location>
</feature>
<keyword evidence="9 11" id="KW-0539">Nucleus</keyword>
<comment type="subunit">
    <text evidence="11">Component of the MCM2-7 complex.</text>
</comment>
<dbReference type="GO" id="GO:0042555">
    <property type="term" value="C:MCM complex"/>
    <property type="evidence" value="ECO:0007669"/>
    <property type="project" value="UniProtKB-UniRule"/>
</dbReference>
<dbReference type="InterPro" id="IPR041562">
    <property type="entry name" value="MCM_lid"/>
</dbReference>
<dbReference type="Pfam" id="PF14551">
    <property type="entry name" value="MCM_N"/>
    <property type="match status" value="1"/>
</dbReference>
<dbReference type="PANTHER" id="PTHR11630">
    <property type="entry name" value="DNA REPLICATION LICENSING FACTOR MCM FAMILY MEMBER"/>
    <property type="match status" value="1"/>
</dbReference>
<evidence type="ECO:0000256" key="8">
    <source>
        <dbReference type="ARBA" id="ARBA00023125"/>
    </source>
</evidence>
<dbReference type="SMART" id="SM00350">
    <property type="entry name" value="MCM"/>
    <property type="match status" value="1"/>
</dbReference>
<dbReference type="AlphaFoldDB" id="A0AAD4N0S7"/>
<keyword evidence="4 10" id="KW-0547">Nucleotide-binding</keyword>
<dbReference type="Gene3D" id="3.30.1640.10">
    <property type="entry name" value="mini-chromosome maintenance (MCM) complex, chain A, domain 1"/>
    <property type="match status" value="1"/>
</dbReference>
<evidence type="ECO:0000256" key="10">
    <source>
        <dbReference type="RuleBase" id="RU004070"/>
    </source>
</evidence>
<dbReference type="Pfam" id="PF00493">
    <property type="entry name" value="MCM"/>
    <property type="match status" value="1"/>
</dbReference>
<dbReference type="GO" id="GO:0000727">
    <property type="term" value="P:double-strand break repair via break-induced replication"/>
    <property type="evidence" value="ECO:0007669"/>
    <property type="project" value="TreeGrafter"/>
</dbReference>
<dbReference type="InterPro" id="IPR031327">
    <property type="entry name" value="MCM"/>
</dbReference>
<evidence type="ECO:0000256" key="6">
    <source>
        <dbReference type="ARBA" id="ARBA00022806"/>
    </source>
</evidence>
<dbReference type="GO" id="GO:0006271">
    <property type="term" value="P:DNA strand elongation involved in DNA replication"/>
    <property type="evidence" value="ECO:0007669"/>
    <property type="project" value="TreeGrafter"/>
</dbReference>
<dbReference type="EC" id="3.6.4.12" evidence="11"/>
<dbReference type="Gene3D" id="2.40.50.140">
    <property type="entry name" value="Nucleic acid-binding proteins"/>
    <property type="match status" value="1"/>
</dbReference>
<evidence type="ECO:0000256" key="1">
    <source>
        <dbReference type="ARBA" id="ARBA00004123"/>
    </source>
</evidence>